<evidence type="ECO:0000256" key="5">
    <source>
        <dbReference type="ARBA" id="ARBA00047942"/>
    </source>
</evidence>
<dbReference type="InterPro" id="IPR002052">
    <property type="entry name" value="DNA_methylase_N6_adenine_CS"/>
</dbReference>
<dbReference type="GO" id="GO:1904047">
    <property type="term" value="F:S-adenosyl-L-methionine binding"/>
    <property type="evidence" value="ECO:0007669"/>
    <property type="project" value="TreeGrafter"/>
</dbReference>
<dbReference type="EMBL" id="FM211051">
    <property type="protein sequence ID" value="CAR67172.1"/>
    <property type="molecule type" value="Genomic_DNA"/>
</dbReference>
<protein>
    <recommendedName>
        <fullName evidence="1">site-specific DNA-methyltransferase (adenine-specific)</fullName>
        <ecNumber evidence="1">2.1.1.72</ecNumber>
    </recommendedName>
</protein>
<evidence type="ECO:0000313" key="8">
    <source>
        <dbReference type="Proteomes" id="UP000002747"/>
    </source>
</evidence>
<dbReference type="SUPFAM" id="SSF53335">
    <property type="entry name" value="S-adenosyl-L-methionine-dependent methyltransferases"/>
    <property type="match status" value="1"/>
</dbReference>
<accession>B6VLZ2</accession>
<evidence type="ECO:0000256" key="2">
    <source>
        <dbReference type="ARBA" id="ARBA00022603"/>
    </source>
</evidence>
<dbReference type="EMBL" id="FM162591">
    <property type="protein sequence ID" value="CAQ86391.1"/>
    <property type="molecule type" value="Genomic_DNA"/>
</dbReference>
<accession>C7BS93</accession>
<reference evidence="7" key="3">
    <citation type="submission" date="2008-09" db="EMBL/GenBank/DDBJ databases">
        <authorList>
            <person name="Thomson N.R."/>
        </authorList>
    </citation>
    <scope>NUCLEOTIDE SEQUENCE</scope>
    <source>
        <strain evidence="7">ATCC 43949</strain>
    </source>
</reference>
<evidence type="ECO:0000313" key="7">
    <source>
        <dbReference type="EMBL" id="CAR67172.1"/>
    </source>
</evidence>
<organism evidence="7">
    <name type="scientific">Photorhabdus asymbiotica subsp. asymbiotica (strain ATCC 43949 / 3105-77)</name>
    <name type="common">Xenorhabdus luminescens (strain 2)</name>
    <dbReference type="NCBI Taxonomy" id="553480"/>
    <lineage>
        <taxon>Bacteria</taxon>
        <taxon>Pseudomonadati</taxon>
        <taxon>Pseudomonadota</taxon>
        <taxon>Gammaproteobacteria</taxon>
        <taxon>Enterobacterales</taxon>
        <taxon>Morganellaceae</taxon>
        <taxon>Photorhabdus</taxon>
    </lineage>
</organism>
<comment type="catalytic activity">
    <reaction evidence="5">
        <text>a 2'-deoxyadenosine in DNA + S-adenosyl-L-methionine = an N(6)-methyl-2'-deoxyadenosine in DNA + S-adenosyl-L-homocysteine + H(+)</text>
        <dbReference type="Rhea" id="RHEA:15197"/>
        <dbReference type="Rhea" id="RHEA-COMP:12418"/>
        <dbReference type="Rhea" id="RHEA-COMP:12419"/>
        <dbReference type="ChEBI" id="CHEBI:15378"/>
        <dbReference type="ChEBI" id="CHEBI:57856"/>
        <dbReference type="ChEBI" id="CHEBI:59789"/>
        <dbReference type="ChEBI" id="CHEBI:90615"/>
        <dbReference type="ChEBI" id="CHEBI:90616"/>
        <dbReference type="EC" id="2.1.1.72"/>
    </reaction>
</comment>
<keyword evidence="4" id="KW-0949">S-adenosyl-L-methionine</keyword>
<evidence type="ECO:0000256" key="4">
    <source>
        <dbReference type="ARBA" id="ARBA00022691"/>
    </source>
</evidence>
<dbReference type="GO" id="GO:0032259">
    <property type="term" value="P:methylation"/>
    <property type="evidence" value="ECO:0007669"/>
    <property type="project" value="UniProtKB-KW"/>
</dbReference>
<evidence type="ECO:0000256" key="1">
    <source>
        <dbReference type="ARBA" id="ARBA00011900"/>
    </source>
</evidence>
<reference evidence="7" key="1">
    <citation type="journal article" date="2008" name="Proc. Natl. Acad. Sci. U.S.A.">
        <title>Rapid virulence annotation (RVA): identification of virulence factors using a bacterial genome library and multiple invertebrate hosts.</title>
        <authorList>
            <person name="Waterfield N.R."/>
            <person name="Sanchez-Contreras M."/>
            <person name="Eleftherianos I."/>
            <person name="Dowling A."/>
            <person name="Wilkinson P."/>
            <person name="Parkhill J."/>
            <person name="Thomson N."/>
            <person name="Reynolds S.E."/>
            <person name="Bode H.B."/>
            <person name="Dorus S."/>
            <person name="Ffrench-Constant R.H."/>
        </authorList>
    </citation>
    <scope>NUCLEOTIDE SEQUENCE</scope>
    <source>
        <strain evidence="7">ATCC 43949</strain>
    </source>
</reference>
<dbReference type="InterPro" id="IPR029063">
    <property type="entry name" value="SAM-dependent_MTases_sf"/>
</dbReference>
<dbReference type="EC" id="2.1.1.72" evidence="1"/>
<reference evidence="6 8" key="4">
    <citation type="journal article" date="2009" name="BMC Genomics">
        <title>Comparative genomics of the emerging human pathogen Photorhabdus asymbiotica with the insect pathogen Photorhabdus luminescens.</title>
        <authorList>
            <person name="Wilkinson P."/>
            <person name="Waterfield N.R."/>
            <person name="Crossman L."/>
            <person name="Corton C."/>
            <person name="Sanchez-Contreras M."/>
            <person name="Vlisidou I."/>
            <person name="Barron A."/>
            <person name="Bignell A."/>
            <person name="Clark L."/>
            <person name="Ormond D."/>
            <person name="Mayho M."/>
            <person name="Bason N."/>
            <person name="Smith F."/>
            <person name="Simmonds M."/>
            <person name="Churcher C."/>
            <person name="Harris D."/>
            <person name="Thompson N.R."/>
            <person name="Quail M."/>
            <person name="Parkhill J."/>
            <person name="ffrench-Constant R.H."/>
        </authorList>
    </citation>
    <scope>NUCLEOTIDE SEQUENCE [LARGE SCALE GENOMIC DNA]</scope>
    <source>
        <strain evidence="8">ATCC 43949 / 3105-77</strain>
        <strain evidence="6">ATCC43949</strain>
    </source>
</reference>
<evidence type="ECO:0000313" key="6">
    <source>
        <dbReference type="EMBL" id="CAQ86391.1"/>
    </source>
</evidence>
<keyword evidence="3 7" id="KW-0808">Transferase</keyword>
<dbReference type="REBASE" id="32463">
    <property type="entry name" value="M.Pas43949ORF1932P"/>
</dbReference>
<dbReference type="PROSITE" id="PS00092">
    <property type="entry name" value="N6_MTASE"/>
    <property type="match status" value="1"/>
</dbReference>
<dbReference type="GO" id="GO:0009307">
    <property type="term" value="P:DNA restriction-modification system"/>
    <property type="evidence" value="ECO:0007669"/>
    <property type="project" value="InterPro"/>
</dbReference>
<reference evidence="6" key="2">
    <citation type="submission" date="2008-05" db="EMBL/GenBank/DDBJ databases">
        <authorList>
            <person name="Crossman L.C."/>
        </authorList>
    </citation>
    <scope>NUCLEOTIDE SEQUENCE</scope>
    <source>
        <strain evidence="6">ATCC43949</strain>
    </source>
</reference>
<dbReference type="NCBIfam" id="TIGR00571">
    <property type="entry name" value="dam"/>
    <property type="match status" value="1"/>
</dbReference>
<dbReference type="GO" id="GO:0043565">
    <property type="term" value="F:sequence-specific DNA binding"/>
    <property type="evidence" value="ECO:0007669"/>
    <property type="project" value="TreeGrafter"/>
</dbReference>
<sequence length="159" mass="18007">MFLNRHCFNGLCRYNSRGEFNVPFGNYKKTYFPATKILEFAKKSKITSIHCADWREILKIVDFGDVVYCDPPYFTKGVNFTQYCKNGFSHNDHQELATSLKQLNELLCVPVTVSNSIEAKELYADLGFTIHKIEAPSTIAVNGDRQPAIEIIAMLEASA</sequence>
<dbReference type="PANTHER" id="PTHR30481:SF3">
    <property type="entry name" value="DNA ADENINE METHYLASE"/>
    <property type="match status" value="1"/>
</dbReference>
<dbReference type="GO" id="GO:0006298">
    <property type="term" value="P:mismatch repair"/>
    <property type="evidence" value="ECO:0007669"/>
    <property type="project" value="TreeGrafter"/>
</dbReference>
<dbReference type="Proteomes" id="UP000002747">
    <property type="component" value="Chromosome"/>
</dbReference>
<dbReference type="AlphaFoldDB" id="B6VLZ2"/>
<dbReference type="REBASE" id="21409">
    <property type="entry name" value="M.PasAORF4304P"/>
</dbReference>
<dbReference type="InterPro" id="IPR012327">
    <property type="entry name" value="MeTrfase_D12"/>
</dbReference>
<dbReference type="STRING" id="291112.PAU_04304"/>
<evidence type="ECO:0000256" key="3">
    <source>
        <dbReference type="ARBA" id="ARBA00022679"/>
    </source>
</evidence>
<gene>
    <name evidence="7" type="primary">dam</name>
    <name evidence="6" type="ordered locus">PAU_04304</name>
    <name evidence="7" type="ORF">PA-RVA9-1932</name>
</gene>
<dbReference type="Pfam" id="PF02086">
    <property type="entry name" value="MethyltransfD12"/>
    <property type="match status" value="1"/>
</dbReference>
<dbReference type="Gene3D" id="3.40.50.150">
    <property type="entry name" value="Vaccinia Virus protein VP39"/>
    <property type="match status" value="1"/>
</dbReference>
<keyword evidence="2 7" id="KW-0489">Methyltransferase</keyword>
<dbReference type="eggNOG" id="COG0338">
    <property type="taxonomic scope" value="Bacteria"/>
</dbReference>
<name>B6VLZ2_PHOAA</name>
<proteinExistence type="predicted"/>
<dbReference type="KEGG" id="pay:PAU_04304"/>
<dbReference type="PANTHER" id="PTHR30481">
    <property type="entry name" value="DNA ADENINE METHYLASE"/>
    <property type="match status" value="1"/>
</dbReference>
<dbReference type="GO" id="GO:0009007">
    <property type="term" value="F:site-specific DNA-methyltransferase (adenine-specific) activity"/>
    <property type="evidence" value="ECO:0007669"/>
    <property type="project" value="UniProtKB-EC"/>
</dbReference>